<reference evidence="3" key="1">
    <citation type="submission" date="2021-03" db="EMBL/GenBank/DDBJ databases">
        <title>Draft genome sequence of rust myrtle Austropuccinia psidii MF-1, a brazilian biotype.</title>
        <authorList>
            <person name="Quecine M.C."/>
            <person name="Pachon D.M.R."/>
            <person name="Bonatelli M.L."/>
            <person name="Correr F.H."/>
            <person name="Franceschini L.M."/>
            <person name="Leite T.F."/>
            <person name="Margarido G.R.A."/>
            <person name="Almeida C.A."/>
            <person name="Ferrarezi J.A."/>
            <person name="Labate C.A."/>
        </authorList>
    </citation>
    <scope>NUCLEOTIDE SEQUENCE</scope>
    <source>
        <strain evidence="3">MF-1</strain>
    </source>
</reference>
<dbReference type="InterPro" id="IPR005162">
    <property type="entry name" value="Retrotrans_gag_dom"/>
</dbReference>
<dbReference type="AlphaFoldDB" id="A0A9Q3CXE5"/>
<evidence type="ECO:0000313" key="3">
    <source>
        <dbReference type="EMBL" id="MBW0493036.1"/>
    </source>
</evidence>
<evidence type="ECO:0000256" key="1">
    <source>
        <dbReference type="SAM" id="MobiDB-lite"/>
    </source>
</evidence>
<dbReference type="Proteomes" id="UP000765509">
    <property type="component" value="Unassembled WGS sequence"/>
</dbReference>
<evidence type="ECO:0000313" key="4">
    <source>
        <dbReference type="Proteomes" id="UP000765509"/>
    </source>
</evidence>
<dbReference type="Pfam" id="PF03732">
    <property type="entry name" value="Retrotrans_gag"/>
    <property type="match status" value="1"/>
</dbReference>
<feature type="region of interest" description="Disordered" evidence="1">
    <location>
        <begin position="182"/>
        <end position="221"/>
    </location>
</feature>
<sequence>MPVQNSPPANWTRSQARDQAVLSPTPRVPLDGTPAVPQLRAHLDRGPAPSSREGRGPIGAAKWIEPYRSNLTNQEPNYLPNSWNLFKSQLFTLFGDPNEVRKAEADLDSLRMQEVGHVSLYISDFRRLVSRIGDWGERALVHNFRKEFPSRILDQLAFHPLRIDSLQDLMDVTLKPDTRYHKRQKEKGHFQEKKSEASNSNSSLPHNSLSSNQKKKNFQKRDKLHSSFLNKYFKFMDSEKERRIKESLCYYCGVKHSLEFCFKICQTSLSSHKVKA</sequence>
<accession>A0A9Q3CXE5</accession>
<proteinExistence type="predicted"/>
<comment type="caution">
    <text evidence="3">The sequence shown here is derived from an EMBL/GenBank/DDBJ whole genome shotgun (WGS) entry which is preliminary data.</text>
</comment>
<name>A0A9Q3CXE5_9BASI</name>
<protein>
    <recommendedName>
        <fullName evidence="2">Retrotransposon gag domain-containing protein</fullName>
    </recommendedName>
</protein>
<evidence type="ECO:0000259" key="2">
    <source>
        <dbReference type="Pfam" id="PF03732"/>
    </source>
</evidence>
<dbReference type="EMBL" id="AVOT02011879">
    <property type="protein sequence ID" value="MBW0493036.1"/>
    <property type="molecule type" value="Genomic_DNA"/>
</dbReference>
<keyword evidence="4" id="KW-1185">Reference proteome</keyword>
<organism evidence="3 4">
    <name type="scientific">Austropuccinia psidii MF-1</name>
    <dbReference type="NCBI Taxonomy" id="1389203"/>
    <lineage>
        <taxon>Eukaryota</taxon>
        <taxon>Fungi</taxon>
        <taxon>Dikarya</taxon>
        <taxon>Basidiomycota</taxon>
        <taxon>Pucciniomycotina</taxon>
        <taxon>Pucciniomycetes</taxon>
        <taxon>Pucciniales</taxon>
        <taxon>Sphaerophragmiaceae</taxon>
        <taxon>Austropuccinia</taxon>
    </lineage>
</organism>
<feature type="domain" description="Retrotransposon gag" evidence="2">
    <location>
        <begin position="60"/>
        <end position="145"/>
    </location>
</feature>
<dbReference type="OrthoDB" id="2755464at2759"/>
<feature type="region of interest" description="Disordered" evidence="1">
    <location>
        <begin position="1"/>
        <end position="59"/>
    </location>
</feature>
<feature type="compositionally biased region" description="Basic and acidic residues" evidence="1">
    <location>
        <begin position="187"/>
        <end position="196"/>
    </location>
</feature>
<gene>
    <name evidence="3" type="ORF">O181_032751</name>
</gene>
<feature type="compositionally biased region" description="Polar residues" evidence="1">
    <location>
        <begin position="1"/>
        <end position="14"/>
    </location>
</feature>
<feature type="compositionally biased region" description="Low complexity" evidence="1">
    <location>
        <begin position="197"/>
        <end position="212"/>
    </location>
</feature>